<evidence type="ECO:0000256" key="8">
    <source>
        <dbReference type="SAM" id="MobiDB-lite"/>
    </source>
</evidence>
<comment type="domain">
    <text evidence="7">Has a modular structure: an endo-beta-1,4-glucanase catalytic module at the N-terminus, a linker rich in serines and threonines, and a C-terminal carbohydrate-binding module (CBM).</text>
</comment>
<dbReference type="EC" id="1.14.99.56" evidence="7"/>
<evidence type="ECO:0000256" key="3">
    <source>
        <dbReference type="ARBA" id="ARBA00023002"/>
    </source>
</evidence>
<evidence type="ECO:0000256" key="9">
    <source>
        <dbReference type="SAM" id="SignalP"/>
    </source>
</evidence>
<keyword evidence="3" id="KW-0560">Oxidoreductase</keyword>
<dbReference type="CDD" id="cd21175">
    <property type="entry name" value="LPMO_AA9"/>
    <property type="match status" value="1"/>
</dbReference>
<dbReference type="PANTHER" id="PTHR33353">
    <property type="entry name" value="PUTATIVE (AFU_ORTHOLOGUE AFUA_1G12560)-RELATED"/>
    <property type="match status" value="1"/>
</dbReference>
<name>A0A4Q2DWR1_9AGAR</name>
<feature type="domain" description="CBM1" evidence="10">
    <location>
        <begin position="280"/>
        <end position="316"/>
    </location>
</feature>
<evidence type="ECO:0000259" key="10">
    <source>
        <dbReference type="PROSITE" id="PS51164"/>
    </source>
</evidence>
<keyword evidence="1" id="KW-0479">Metal-binding</keyword>
<keyword evidence="7" id="KW-0119">Carbohydrate metabolism</keyword>
<dbReference type="GO" id="GO:0030245">
    <property type="term" value="P:cellulose catabolic process"/>
    <property type="evidence" value="ECO:0007669"/>
    <property type="project" value="UniProtKB-UniRule"/>
</dbReference>
<evidence type="ECO:0000256" key="7">
    <source>
        <dbReference type="RuleBase" id="RU368122"/>
    </source>
</evidence>
<dbReference type="OrthoDB" id="4849160at2759"/>
<dbReference type="SMART" id="SM00236">
    <property type="entry name" value="fCBD"/>
    <property type="match status" value="1"/>
</dbReference>
<dbReference type="PROSITE" id="PS51164">
    <property type="entry name" value="CBM1_2"/>
    <property type="match status" value="1"/>
</dbReference>
<evidence type="ECO:0000256" key="6">
    <source>
        <dbReference type="ARBA" id="ARBA00023157"/>
    </source>
</evidence>
<dbReference type="GO" id="GO:0004497">
    <property type="term" value="F:monooxygenase activity"/>
    <property type="evidence" value="ECO:0007669"/>
    <property type="project" value="UniProtKB-KW"/>
</dbReference>
<dbReference type="Pfam" id="PF03443">
    <property type="entry name" value="AA9"/>
    <property type="match status" value="1"/>
</dbReference>
<feature type="compositionally biased region" description="Low complexity" evidence="8">
    <location>
        <begin position="252"/>
        <end position="278"/>
    </location>
</feature>
<dbReference type="STRING" id="2316362.A0A4Q2DWR1"/>
<dbReference type="PROSITE" id="PS00562">
    <property type="entry name" value="CBM1_1"/>
    <property type="match status" value="1"/>
</dbReference>
<keyword evidence="7" id="KW-0964">Secreted</keyword>
<sequence length="316" mass="32878">MYKLASSLALAASLYVGGVAAHGGVVAYDIGGTRYDGWRPYNTPTGQTSIQRPWATFDPILSASSPSLACNNDGNKGPNQLTAKVKAGSAIKQYWNQVWPHDTGPVIVYLSKCPGSSCDNVNTQTAQWFKIEESGLLSGTVAKGVWAAGKMIADNSSWTTVIPASVPSGHYLIRSETIALHSMPAQFYPECAQIEITDGGNVSPSADQLVAFPGGYSQSHPGVNIDLYGEAAKTQTTYAIPGPRLYDPNGPPSSTTAGSTAPTSAPTTPTATAPTPSATAVAPQYGQCGGTGWAGPTACAAPYTCKKLNDFYSQCV</sequence>
<dbReference type="GO" id="GO:0008810">
    <property type="term" value="F:cellulase activity"/>
    <property type="evidence" value="ECO:0007669"/>
    <property type="project" value="UniProtKB-UniRule"/>
</dbReference>
<keyword evidence="5" id="KW-0503">Monooxygenase</keyword>
<dbReference type="AlphaFoldDB" id="A0A4Q2DWR1"/>
<dbReference type="InterPro" id="IPR005103">
    <property type="entry name" value="AA9_LPMO"/>
</dbReference>
<evidence type="ECO:0000313" key="12">
    <source>
        <dbReference type="Proteomes" id="UP000290288"/>
    </source>
</evidence>
<dbReference type="Gene3D" id="2.70.50.70">
    <property type="match status" value="1"/>
</dbReference>
<keyword evidence="2 9" id="KW-0732">Signal</keyword>
<keyword evidence="6 7" id="KW-1015">Disulfide bond</keyword>
<dbReference type="GO" id="GO:0046872">
    <property type="term" value="F:metal ion binding"/>
    <property type="evidence" value="ECO:0007669"/>
    <property type="project" value="UniProtKB-KW"/>
</dbReference>
<comment type="subcellular location">
    <subcellularLocation>
        <location evidence="7">Secreted</location>
    </subcellularLocation>
</comment>
<dbReference type="PANTHER" id="PTHR33353:SF19">
    <property type="entry name" value="GLYCOSYLHYDROLASE FAMILY 61-8 PROTEIN"/>
    <property type="match status" value="1"/>
</dbReference>
<feature type="chain" id="PRO_5020510054" description="AA9 family lytic polysaccharide monooxygenase" evidence="9">
    <location>
        <begin position="22"/>
        <end position="316"/>
    </location>
</feature>
<protein>
    <recommendedName>
        <fullName evidence="7">AA9 family lytic polysaccharide monooxygenase</fullName>
        <ecNumber evidence="7">1.14.99.56</ecNumber>
    </recommendedName>
    <alternativeName>
        <fullName evidence="7">Endo-beta-1,4-glucanase</fullName>
    </alternativeName>
    <alternativeName>
        <fullName evidence="7">Glycosyl hydrolase 61 family protein</fullName>
    </alternativeName>
</protein>
<organism evidence="11 12">
    <name type="scientific">Candolleomyces aberdarensis</name>
    <dbReference type="NCBI Taxonomy" id="2316362"/>
    <lineage>
        <taxon>Eukaryota</taxon>
        <taxon>Fungi</taxon>
        <taxon>Dikarya</taxon>
        <taxon>Basidiomycota</taxon>
        <taxon>Agaricomycotina</taxon>
        <taxon>Agaricomycetes</taxon>
        <taxon>Agaricomycetidae</taxon>
        <taxon>Agaricales</taxon>
        <taxon>Agaricineae</taxon>
        <taxon>Psathyrellaceae</taxon>
        <taxon>Candolleomyces</taxon>
    </lineage>
</organism>
<keyword evidence="12" id="KW-1185">Reference proteome</keyword>
<evidence type="ECO:0000256" key="2">
    <source>
        <dbReference type="ARBA" id="ARBA00022729"/>
    </source>
</evidence>
<feature type="signal peptide" evidence="9">
    <location>
        <begin position="1"/>
        <end position="21"/>
    </location>
</feature>
<gene>
    <name evidence="11" type="ORF">EST38_g2179</name>
</gene>
<reference evidence="11 12" key="1">
    <citation type="submission" date="2019-01" db="EMBL/GenBank/DDBJ databases">
        <title>Draft genome sequence of Psathyrella aberdarensis IHI B618.</title>
        <authorList>
            <person name="Buettner E."/>
            <person name="Kellner H."/>
        </authorList>
    </citation>
    <scope>NUCLEOTIDE SEQUENCE [LARGE SCALE GENOMIC DNA]</scope>
    <source>
        <strain evidence="11 12">IHI B618</strain>
    </source>
</reference>
<dbReference type="InterPro" id="IPR049892">
    <property type="entry name" value="AA9"/>
</dbReference>
<keyword evidence="7" id="KW-0624">Polysaccharide degradation</keyword>
<evidence type="ECO:0000256" key="5">
    <source>
        <dbReference type="ARBA" id="ARBA00023033"/>
    </source>
</evidence>
<dbReference type="InterPro" id="IPR035971">
    <property type="entry name" value="CBD_sf"/>
</dbReference>
<dbReference type="EMBL" id="SDEE01000035">
    <property type="protein sequence ID" value="RXW23704.1"/>
    <property type="molecule type" value="Genomic_DNA"/>
</dbReference>
<keyword evidence="7" id="KW-0136">Cellulose degradation</keyword>
<dbReference type="Proteomes" id="UP000290288">
    <property type="component" value="Unassembled WGS sequence"/>
</dbReference>
<dbReference type="Pfam" id="PF00734">
    <property type="entry name" value="CBM_1"/>
    <property type="match status" value="1"/>
</dbReference>
<proteinExistence type="predicted"/>
<dbReference type="GO" id="GO:0030248">
    <property type="term" value="F:cellulose binding"/>
    <property type="evidence" value="ECO:0007669"/>
    <property type="project" value="UniProtKB-UniRule"/>
</dbReference>
<dbReference type="SUPFAM" id="SSF57180">
    <property type="entry name" value="Cellulose-binding domain"/>
    <property type="match status" value="1"/>
</dbReference>
<comment type="caution">
    <text evidence="11">The sequence shown here is derived from an EMBL/GenBank/DDBJ whole genome shotgun (WGS) entry which is preliminary data.</text>
</comment>
<dbReference type="GO" id="GO:0005576">
    <property type="term" value="C:extracellular region"/>
    <property type="evidence" value="ECO:0007669"/>
    <property type="project" value="UniProtKB-SubCell"/>
</dbReference>
<comment type="catalytic activity">
    <reaction evidence="7">
        <text>[(1-&gt;4)-beta-D-glucosyl]n+m + reduced acceptor + O2 = 4-dehydro-beta-D-glucosyl-[(1-&gt;4)-beta-D-glucosyl]n-1 + [(1-&gt;4)-beta-D-glucosyl]m + acceptor + H2O.</text>
        <dbReference type="EC" id="1.14.99.56"/>
    </reaction>
</comment>
<comment type="function">
    <text evidence="7">Lytic polysaccharide monooxygenase (LMPO) that depolymerizes crystalline and amorphous polysaccharides via the oxidation of scissile alpha- or beta-(1-4)-glycosidic bonds, yielding C1 and/or C4 oxidation products. Catalysis by LPMOs requires the reduction of the active-site copper from Cu(II) to Cu(I) by a reducing agent and H(2)O(2) or O(2) as a cosubstrate.</text>
</comment>
<accession>A0A4Q2DWR1</accession>
<evidence type="ECO:0000313" key="11">
    <source>
        <dbReference type="EMBL" id="RXW23704.1"/>
    </source>
</evidence>
<feature type="region of interest" description="Disordered" evidence="8">
    <location>
        <begin position="241"/>
        <end position="278"/>
    </location>
</feature>
<keyword evidence="4" id="KW-0186">Copper</keyword>
<dbReference type="InterPro" id="IPR000254">
    <property type="entry name" value="CBD"/>
</dbReference>
<evidence type="ECO:0000256" key="4">
    <source>
        <dbReference type="ARBA" id="ARBA00023008"/>
    </source>
</evidence>
<evidence type="ECO:0000256" key="1">
    <source>
        <dbReference type="ARBA" id="ARBA00022723"/>
    </source>
</evidence>